<dbReference type="CDD" id="cd11033">
    <property type="entry name" value="CYP142-like"/>
    <property type="match status" value="1"/>
</dbReference>
<comment type="caution">
    <text evidence="9">The sequence shown here is derived from an EMBL/GenBank/DDBJ whole genome shotgun (WGS) entry which is preliminary data.</text>
</comment>
<evidence type="ECO:0000256" key="6">
    <source>
        <dbReference type="ARBA" id="ARBA00023033"/>
    </source>
</evidence>
<comment type="function">
    <text evidence="7">Cytochromes P450 are a group of heme-thiolate monooxygenases. They oxidize a variety of structurally unrelated compounds, including steroids, fatty acids, and xenobiotics.</text>
</comment>
<dbReference type="SUPFAM" id="SSF48264">
    <property type="entry name" value="Cytochrome P450"/>
    <property type="match status" value="1"/>
</dbReference>
<evidence type="ECO:0000256" key="5">
    <source>
        <dbReference type="ARBA" id="ARBA00023004"/>
    </source>
</evidence>
<dbReference type="PANTHER" id="PTHR46696">
    <property type="entry name" value="P450, PUTATIVE (EUROFUNG)-RELATED"/>
    <property type="match status" value="1"/>
</dbReference>
<dbReference type="InterPro" id="IPR036396">
    <property type="entry name" value="Cyt_P450_sf"/>
</dbReference>
<organism evidence="9 10">
    <name type="scientific">Phenylobacterium glaciei</name>
    <dbReference type="NCBI Taxonomy" id="2803784"/>
    <lineage>
        <taxon>Bacteria</taxon>
        <taxon>Pseudomonadati</taxon>
        <taxon>Pseudomonadota</taxon>
        <taxon>Alphaproteobacteria</taxon>
        <taxon>Caulobacterales</taxon>
        <taxon>Caulobacteraceae</taxon>
        <taxon>Phenylobacterium</taxon>
    </lineage>
</organism>
<evidence type="ECO:0000313" key="10">
    <source>
        <dbReference type="Proteomes" id="UP000622580"/>
    </source>
</evidence>
<keyword evidence="2 8" id="KW-0349">Heme</keyword>
<dbReference type="InterPro" id="IPR002397">
    <property type="entry name" value="Cyt_P450_B"/>
</dbReference>
<dbReference type="GO" id="GO:0016705">
    <property type="term" value="F:oxidoreductase activity, acting on paired donors, with incorporation or reduction of molecular oxygen"/>
    <property type="evidence" value="ECO:0007669"/>
    <property type="project" value="InterPro"/>
</dbReference>
<evidence type="ECO:0000256" key="7">
    <source>
        <dbReference type="ARBA" id="ARBA00043906"/>
    </source>
</evidence>
<dbReference type="PRINTS" id="PR00385">
    <property type="entry name" value="P450"/>
</dbReference>
<keyword evidence="10" id="KW-1185">Reference proteome</keyword>
<dbReference type="RefSeq" id="WP_215340779.1">
    <property type="nucleotide sequence ID" value="NZ_JAGSGD010000001.1"/>
</dbReference>
<dbReference type="EMBL" id="JAGSGD010000001">
    <property type="protein sequence ID" value="MBR7620049.1"/>
    <property type="molecule type" value="Genomic_DNA"/>
</dbReference>
<evidence type="ECO:0000313" key="9">
    <source>
        <dbReference type="EMBL" id="MBR7620049.1"/>
    </source>
</evidence>
<dbReference type="GO" id="GO:0004497">
    <property type="term" value="F:monooxygenase activity"/>
    <property type="evidence" value="ECO:0007669"/>
    <property type="project" value="UniProtKB-KW"/>
</dbReference>
<keyword evidence="4 8" id="KW-0560">Oxidoreductase</keyword>
<dbReference type="InterPro" id="IPR017972">
    <property type="entry name" value="Cyt_P450_CS"/>
</dbReference>
<evidence type="ECO:0000256" key="3">
    <source>
        <dbReference type="ARBA" id="ARBA00022723"/>
    </source>
</evidence>
<dbReference type="FunFam" id="1.10.630.10:FF:000018">
    <property type="entry name" value="Cytochrome P450 monooxygenase"/>
    <property type="match status" value="1"/>
</dbReference>
<accession>A0A941D210</accession>
<dbReference type="GO" id="GO:0020037">
    <property type="term" value="F:heme binding"/>
    <property type="evidence" value="ECO:0007669"/>
    <property type="project" value="InterPro"/>
</dbReference>
<sequence length="424" mass="48175">MSDGSVDIRQEARQQAAALPLDQLNPAQPELFTSDTMWAQFERLRRESPVHYTENSDYGPYWSVTRYNDIMAIDTNHQVFSSADGIVLQSLESKAESAGRPTRPSFIGMDPPKHDVQRKAVSPAVAPHNLAQMAPVIRERAGKILDDLPIGETFDWVDLVSKELTAMTLATLFDFPFERRRDLTYWSDMMTNPPGHGVCDSWEQKREVLGQCFEAFDDMWTARKDAVEPQFDMISMLAHNPATRDMDAHEYHGNVTLLIIGGNDTTRNTISGSIYALNQNPAQYRKLRENPSLIPSMVSETIRWQTPLAHMARTATQDYEIGGKTIKKGDRVAMWYVSGNRDDEVIANPDSYIIDRERPRQHLSFGFGVHRCVGNRLAELQLQIIWEEILARFPTIEVVGEPQRTHSVFVKGYETLPVIIPTRN</sequence>
<keyword evidence="3 8" id="KW-0479">Metal-binding</keyword>
<evidence type="ECO:0000256" key="8">
    <source>
        <dbReference type="RuleBase" id="RU000461"/>
    </source>
</evidence>
<comment type="similarity">
    <text evidence="1 8">Belongs to the cytochrome P450 family.</text>
</comment>
<reference evidence="9" key="1">
    <citation type="submission" date="2021-04" db="EMBL/GenBank/DDBJ databases">
        <title>Draft genome assembly of strain Phenylobacterium sp. 20VBR1 using MiniION and Illumina platforms.</title>
        <authorList>
            <person name="Thomas F.A."/>
            <person name="Krishnan K.P."/>
            <person name="Sinha R.K."/>
        </authorList>
    </citation>
    <scope>NUCLEOTIDE SEQUENCE</scope>
    <source>
        <strain evidence="9">20VBR1</strain>
    </source>
</reference>
<evidence type="ECO:0000256" key="1">
    <source>
        <dbReference type="ARBA" id="ARBA00010617"/>
    </source>
</evidence>
<dbReference type="Proteomes" id="UP000622580">
    <property type="component" value="Unassembled WGS sequence"/>
</dbReference>
<protein>
    <submittedName>
        <fullName evidence="9">Cytochrome P450</fullName>
    </submittedName>
</protein>
<dbReference type="GO" id="GO:0005506">
    <property type="term" value="F:iron ion binding"/>
    <property type="evidence" value="ECO:0007669"/>
    <property type="project" value="InterPro"/>
</dbReference>
<dbReference type="Gene3D" id="1.10.630.10">
    <property type="entry name" value="Cytochrome P450"/>
    <property type="match status" value="1"/>
</dbReference>
<gene>
    <name evidence="9" type="ORF">JKL49_11680</name>
</gene>
<keyword evidence="5 8" id="KW-0408">Iron</keyword>
<proteinExistence type="inferred from homology"/>
<dbReference type="Pfam" id="PF00067">
    <property type="entry name" value="p450"/>
    <property type="match status" value="1"/>
</dbReference>
<dbReference type="PROSITE" id="PS00086">
    <property type="entry name" value="CYTOCHROME_P450"/>
    <property type="match status" value="1"/>
</dbReference>
<evidence type="ECO:0000256" key="2">
    <source>
        <dbReference type="ARBA" id="ARBA00022617"/>
    </source>
</evidence>
<evidence type="ECO:0000256" key="4">
    <source>
        <dbReference type="ARBA" id="ARBA00023002"/>
    </source>
</evidence>
<dbReference type="AlphaFoldDB" id="A0A941D210"/>
<keyword evidence="6 8" id="KW-0503">Monooxygenase</keyword>
<dbReference type="PANTHER" id="PTHR46696:SF1">
    <property type="entry name" value="CYTOCHROME P450 YJIB-RELATED"/>
    <property type="match status" value="1"/>
</dbReference>
<dbReference type="InterPro" id="IPR001128">
    <property type="entry name" value="Cyt_P450"/>
</dbReference>
<dbReference type="PRINTS" id="PR00359">
    <property type="entry name" value="BP450"/>
</dbReference>
<name>A0A941D210_9CAUL</name>